<evidence type="ECO:0000256" key="4">
    <source>
        <dbReference type="PROSITE-ProRule" id="PRU00335"/>
    </source>
</evidence>
<dbReference type="OrthoDB" id="9795242at2"/>
<evidence type="ECO:0000313" key="7">
    <source>
        <dbReference type="Proteomes" id="UP000307140"/>
    </source>
</evidence>
<comment type="caution">
    <text evidence="6">The sequence shown here is derived from an EMBL/GenBank/DDBJ whole genome shotgun (WGS) entry which is preliminary data.</text>
</comment>
<dbReference type="InterPro" id="IPR001647">
    <property type="entry name" value="HTH_TetR"/>
</dbReference>
<feature type="domain" description="HTH tetR-type" evidence="5">
    <location>
        <begin position="6"/>
        <end position="66"/>
    </location>
</feature>
<dbReference type="GO" id="GO:0003677">
    <property type="term" value="F:DNA binding"/>
    <property type="evidence" value="ECO:0007669"/>
    <property type="project" value="UniProtKB-UniRule"/>
</dbReference>
<dbReference type="PROSITE" id="PS50977">
    <property type="entry name" value="HTH_TETR_2"/>
    <property type="match status" value="1"/>
</dbReference>
<dbReference type="Proteomes" id="UP000307140">
    <property type="component" value="Unassembled WGS sequence"/>
</dbReference>
<organism evidence="6 7">
    <name type="scientific">Polaribacter aestuariivivens</name>
    <dbReference type="NCBI Taxonomy" id="2304626"/>
    <lineage>
        <taxon>Bacteria</taxon>
        <taxon>Pseudomonadati</taxon>
        <taxon>Bacteroidota</taxon>
        <taxon>Flavobacteriia</taxon>
        <taxon>Flavobacteriales</taxon>
        <taxon>Flavobacteriaceae</taxon>
    </lineage>
</organism>
<dbReference type="SUPFAM" id="SSF46689">
    <property type="entry name" value="Homeodomain-like"/>
    <property type="match status" value="1"/>
</dbReference>
<name>A0A5S3N7H3_9FLAO</name>
<dbReference type="EMBL" id="VANR01000002">
    <property type="protein sequence ID" value="TMM31260.1"/>
    <property type="molecule type" value="Genomic_DNA"/>
</dbReference>
<dbReference type="Pfam" id="PF00440">
    <property type="entry name" value="TetR_N"/>
    <property type="match status" value="1"/>
</dbReference>
<protein>
    <submittedName>
        <fullName evidence="6">TetR/AcrR family transcriptional regulator</fullName>
    </submittedName>
</protein>
<dbReference type="InterPro" id="IPR009057">
    <property type="entry name" value="Homeodomain-like_sf"/>
</dbReference>
<evidence type="ECO:0000256" key="3">
    <source>
        <dbReference type="ARBA" id="ARBA00023163"/>
    </source>
</evidence>
<dbReference type="InterPro" id="IPR036271">
    <property type="entry name" value="Tet_transcr_reg_TetR-rel_C_sf"/>
</dbReference>
<dbReference type="PANTHER" id="PTHR47506:SF1">
    <property type="entry name" value="HTH-TYPE TRANSCRIPTIONAL REGULATOR YJDC"/>
    <property type="match status" value="1"/>
</dbReference>
<feature type="DNA-binding region" description="H-T-H motif" evidence="4">
    <location>
        <begin position="29"/>
        <end position="48"/>
    </location>
</feature>
<accession>A0A5S3N7H3</accession>
<keyword evidence="7" id="KW-1185">Reference proteome</keyword>
<dbReference type="AlphaFoldDB" id="A0A5S3N7H3"/>
<sequence>MSKNTSFSKAKILNKVTALFYSKGYCATSMQDIVEVSNLNKSSIYNTFGSKLELFIECFDSCETKYRRDIQKIIMVSTNPLKTIREILELSINESVNGYLIPNYISEIKNKEPLISRLVNNQQVYLVDLFEDIVKRGQNLGSINNSKSSKQYANYLLTSYQGLQIMKSFPENEYKLQNVIYDVISVIE</sequence>
<reference evidence="6 7" key="1">
    <citation type="submission" date="2019-05" db="EMBL/GenBank/DDBJ databases">
        <title>Polaribacter aestuariivivens sp. nov., isolated from a tidal flat.</title>
        <authorList>
            <person name="Yoon J.-H."/>
        </authorList>
    </citation>
    <scope>NUCLEOTIDE SEQUENCE [LARGE SCALE GENOMIC DNA]</scope>
    <source>
        <strain evidence="6 7">DBTF-3</strain>
    </source>
</reference>
<keyword evidence="2 4" id="KW-0238">DNA-binding</keyword>
<evidence type="ECO:0000256" key="2">
    <source>
        <dbReference type="ARBA" id="ARBA00023125"/>
    </source>
</evidence>
<dbReference type="Gene3D" id="1.10.357.10">
    <property type="entry name" value="Tetracycline Repressor, domain 2"/>
    <property type="match status" value="1"/>
</dbReference>
<evidence type="ECO:0000313" key="6">
    <source>
        <dbReference type="EMBL" id="TMM31260.1"/>
    </source>
</evidence>
<proteinExistence type="predicted"/>
<gene>
    <name evidence="6" type="ORF">FDT66_04630</name>
</gene>
<evidence type="ECO:0000256" key="1">
    <source>
        <dbReference type="ARBA" id="ARBA00023015"/>
    </source>
</evidence>
<evidence type="ECO:0000259" key="5">
    <source>
        <dbReference type="PROSITE" id="PS50977"/>
    </source>
</evidence>
<dbReference type="SUPFAM" id="SSF48498">
    <property type="entry name" value="Tetracyclin repressor-like, C-terminal domain"/>
    <property type="match status" value="1"/>
</dbReference>
<dbReference type="PANTHER" id="PTHR47506">
    <property type="entry name" value="TRANSCRIPTIONAL REGULATORY PROTEIN"/>
    <property type="match status" value="1"/>
</dbReference>
<keyword evidence="3" id="KW-0804">Transcription</keyword>
<keyword evidence="1" id="KW-0805">Transcription regulation</keyword>